<evidence type="ECO:0000313" key="6">
    <source>
        <dbReference type="EMBL" id="GHG03133.1"/>
    </source>
</evidence>
<dbReference type="Pfam" id="PF00440">
    <property type="entry name" value="TetR_N"/>
    <property type="match status" value="1"/>
</dbReference>
<sequence>MSEPVNPPPADLRAARVADTEERILTAARELFVRDGYAATTLKAVADAARVGHRTVYVRFGTKADLLKRVVDVAIVGDTRLVDLPSRDWYQLALNAPTVAERLALLADGVAALMARAGDVFAVALQAEPVEPAVAEAARAGRAATTESMRAFFTKLHTDGLIAGPADLGWLCDTAGALSHNQTYLLLRETLRWEPGQYRDWLYTTWTRLVTAASAPAEDGLQ</sequence>
<feature type="DNA-binding region" description="H-T-H motif" evidence="4">
    <location>
        <begin position="41"/>
        <end position="60"/>
    </location>
</feature>
<reference evidence="7" key="1">
    <citation type="journal article" date="2019" name="Int. J. Syst. Evol. Microbiol.">
        <title>The Global Catalogue of Microorganisms (GCM) 10K type strain sequencing project: providing services to taxonomists for standard genome sequencing and annotation.</title>
        <authorList>
            <consortium name="The Broad Institute Genomics Platform"/>
            <consortium name="The Broad Institute Genome Sequencing Center for Infectious Disease"/>
            <person name="Wu L."/>
            <person name="Ma J."/>
        </authorList>
    </citation>
    <scope>NUCLEOTIDE SEQUENCE [LARGE SCALE GENOMIC DNA]</scope>
    <source>
        <strain evidence="7">CGMCC 4.7680</strain>
    </source>
</reference>
<evidence type="ECO:0000259" key="5">
    <source>
        <dbReference type="PROSITE" id="PS50977"/>
    </source>
</evidence>
<dbReference type="PANTHER" id="PTHR30055:SF238">
    <property type="entry name" value="MYCOFACTOCIN BIOSYNTHESIS TRANSCRIPTIONAL REGULATOR MFTR-RELATED"/>
    <property type="match status" value="1"/>
</dbReference>
<keyword evidence="1" id="KW-0805">Transcription regulation</keyword>
<evidence type="ECO:0000256" key="2">
    <source>
        <dbReference type="ARBA" id="ARBA00023125"/>
    </source>
</evidence>
<dbReference type="PROSITE" id="PS01081">
    <property type="entry name" value="HTH_TETR_1"/>
    <property type="match status" value="1"/>
</dbReference>
<keyword evidence="2 4" id="KW-0238">DNA-binding</keyword>
<accession>A0ABQ3K775</accession>
<dbReference type="EMBL" id="BNAW01000005">
    <property type="protein sequence ID" value="GHG03133.1"/>
    <property type="molecule type" value="Genomic_DNA"/>
</dbReference>
<dbReference type="InterPro" id="IPR050109">
    <property type="entry name" value="HTH-type_TetR-like_transc_reg"/>
</dbReference>
<dbReference type="PROSITE" id="PS50977">
    <property type="entry name" value="HTH_TETR_2"/>
    <property type="match status" value="1"/>
</dbReference>
<dbReference type="InterPro" id="IPR001647">
    <property type="entry name" value="HTH_TetR"/>
</dbReference>
<name>A0ABQ3K775_9PSEU</name>
<dbReference type="Gene3D" id="1.10.357.10">
    <property type="entry name" value="Tetracycline Repressor, domain 2"/>
    <property type="match status" value="1"/>
</dbReference>
<dbReference type="InterPro" id="IPR023772">
    <property type="entry name" value="DNA-bd_HTH_TetR-type_CS"/>
</dbReference>
<evidence type="ECO:0000256" key="4">
    <source>
        <dbReference type="PROSITE-ProRule" id="PRU00335"/>
    </source>
</evidence>
<protein>
    <recommendedName>
        <fullName evidence="5">HTH tetR-type domain-containing protein</fullName>
    </recommendedName>
</protein>
<dbReference type="PANTHER" id="PTHR30055">
    <property type="entry name" value="HTH-TYPE TRANSCRIPTIONAL REGULATOR RUTR"/>
    <property type="match status" value="1"/>
</dbReference>
<dbReference type="InterPro" id="IPR009057">
    <property type="entry name" value="Homeodomain-like_sf"/>
</dbReference>
<dbReference type="PRINTS" id="PR00455">
    <property type="entry name" value="HTHTETR"/>
</dbReference>
<evidence type="ECO:0000256" key="1">
    <source>
        <dbReference type="ARBA" id="ARBA00023015"/>
    </source>
</evidence>
<dbReference type="RefSeq" id="WP_191308145.1">
    <property type="nucleotide sequence ID" value="NZ_BNAW01000005.1"/>
</dbReference>
<evidence type="ECO:0000256" key="3">
    <source>
        <dbReference type="ARBA" id="ARBA00023163"/>
    </source>
</evidence>
<keyword evidence="7" id="KW-1185">Reference proteome</keyword>
<gene>
    <name evidence="6" type="ORF">GCM10017567_18270</name>
</gene>
<keyword evidence="3" id="KW-0804">Transcription</keyword>
<evidence type="ECO:0000313" key="7">
    <source>
        <dbReference type="Proteomes" id="UP000649955"/>
    </source>
</evidence>
<organism evidence="6 7">
    <name type="scientific">Amycolatopsis bullii</name>
    <dbReference type="NCBI Taxonomy" id="941987"/>
    <lineage>
        <taxon>Bacteria</taxon>
        <taxon>Bacillati</taxon>
        <taxon>Actinomycetota</taxon>
        <taxon>Actinomycetes</taxon>
        <taxon>Pseudonocardiales</taxon>
        <taxon>Pseudonocardiaceae</taxon>
        <taxon>Amycolatopsis</taxon>
    </lineage>
</organism>
<proteinExistence type="predicted"/>
<dbReference type="Proteomes" id="UP000649955">
    <property type="component" value="Unassembled WGS sequence"/>
</dbReference>
<comment type="caution">
    <text evidence="6">The sequence shown here is derived from an EMBL/GenBank/DDBJ whole genome shotgun (WGS) entry which is preliminary data.</text>
</comment>
<feature type="domain" description="HTH tetR-type" evidence="5">
    <location>
        <begin position="18"/>
        <end position="78"/>
    </location>
</feature>
<dbReference type="SUPFAM" id="SSF46689">
    <property type="entry name" value="Homeodomain-like"/>
    <property type="match status" value="1"/>
</dbReference>